<dbReference type="InterPro" id="IPR025442">
    <property type="entry name" value="DUF4185"/>
</dbReference>
<evidence type="ECO:0000256" key="2">
    <source>
        <dbReference type="SAM" id="SignalP"/>
    </source>
</evidence>
<feature type="chain" id="PRO_5040884065" evidence="2">
    <location>
        <begin position="24"/>
        <end position="422"/>
    </location>
</feature>
<evidence type="ECO:0000313" key="5">
    <source>
        <dbReference type="Proteomes" id="UP001152755"/>
    </source>
</evidence>
<accession>A0A9X4RDX2</accession>
<comment type="caution">
    <text evidence="4">The sequence shown here is derived from an EMBL/GenBank/DDBJ whole genome shotgun (WGS) entry which is preliminary data.</text>
</comment>
<dbReference type="PROSITE" id="PS51318">
    <property type="entry name" value="TAT"/>
    <property type="match status" value="1"/>
</dbReference>
<dbReference type="Pfam" id="PF13810">
    <property type="entry name" value="DUF4185"/>
    <property type="match status" value="1"/>
</dbReference>
<gene>
    <name evidence="4" type="ORF">NVS88_11775</name>
</gene>
<evidence type="ECO:0000256" key="1">
    <source>
        <dbReference type="SAM" id="MobiDB-lite"/>
    </source>
</evidence>
<sequence length="422" mass="44741">MPRPRTRLLTSLATTALSLATLAAVAPATLAPAATAGILPCRSSDGPGTGSLGSTGLTGSVGGTGSIGGTGSSQGSSFGSTNPIPWLNGRDGGLPNLKGETQAVQHITGLDSPNDTAFRFNVVGTDLGIMWDNGGGQVLTAFGDTVGFSWNPLCQGLLGDWRSNVLLRSSDRDLSRGMRIDSAALDRRNHAKEIIPSKKINGVEMTTIPTAGIEVGGVQYINYMSVRSWGLPGAWITNFSALASSTDNGENWTVLPTTARTNDPVTGNHNFQMAAYVKSDGYVYAFGTPSGRDGAAYLSRVREADFTDQLAYEYWNGTGWTPTLPAAAVPVMASPVSEMSVAYNDYLHKFVTLYTDATSSVVMRTADRPQGPWSTPKVLISGRSVPGLYGAYIHPWSSGPDLYYVATTWSDYNVMLMRTRLA</sequence>
<dbReference type="RefSeq" id="WP_332519947.1">
    <property type="nucleotide sequence ID" value="NZ_JANRHA010000007.1"/>
</dbReference>
<reference evidence="4" key="1">
    <citation type="submission" date="2022-08" db="EMBL/GenBank/DDBJ databases">
        <title>Genome analysis of Corynebacteriales strain.</title>
        <authorList>
            <person name="Lee S.D."/>
        </authorList>
    </citation>
    <scope>NUCLEOTIDE SEQUENCE</scope>
    <source>
        <strain evidence="4">D3-21</strain>
    </source>
</reference>
<evidence type="ECO:0000259" key="3">
    <source>
        <dbReference type="Pfam" id="PF13810"/>
    </source>
</evidence>
<organism evidence="4 5">
    <name type="scientific">Speluncibacter jeojiensis</name>
    <dbReference type="NCBI Taxonomy" id="2710754"/>
    <lineage>
        <taxon>Bacteria</taxon>
        <taxon>Bacillati</taxon>
        <taxon>Actinomycetota</taxon>
        <taxon>Actinomycetes</taxon>
        <taxon>Mycobacteriales</taxon>
        <taxon>Speluncibacteraceae</taxon>
        <taxon>Speluncibacter</taxon>
    </lineage>
</organism>
<protein>
    <submittedName>
        <fullName evidence="4">DUF4185 domain-containing protein</fullName>
    </submittedName>
</protein>
<feature type="compositionally biased region" description="Gly residues" evidence="1">
    <location>
        <begin position="59"/>
        <end position="72"/>
    </location>
</feature>
<dbReference type="AlphaFoldDB" id="A0A9X4RDX2"/>
<proteinExistence type="predicted"/>
<feature type="region of interest" description="Disordered" evidence="1">
    <location>
        <begin position="47"/>
        <end position="98"/>
    </location>
</feature>
<name>A0A9X4RDX2_9ACTN</name>
<keyword evidence="2" id="KW-0732">Signal</keyword>
<feature type="domain" description="DUF4185" evidence="3">
    <location>
        <begin position="112"/>
        <end position="418"/>
    </location>
</feature>
<keyword evidence="5" id="KW-1185">Reference proteome</keyword>
<dbReference type="EMBL" id="JANRHA010000007">
    <property type="protein sequence ID" value="MDG3015229.1"/>
    <property type="molecule type" value="Genomic_DNA"/>
</dbReference>
<dbReference type="Proteomes" id="UP001152755">
    <property type="component" value="Unassembled WGS sequence"/>
</dbReference>
<feature type="signal peptide" evidence="2">
    <location>
        <begin position="1"/>
        <end position="23"/>
    </location>
</feature>
<dbReference type="InterPro" id="IPR006311">
    <property type="entry name" value="TAT_signal"/>
</dbReference>
<evidence type="ECO:0000313" key="4">
    <source>
        <dbReference type="EMBL" id="MDG3015229.1"/>
    </source>
</evidence>